<feature type="signal peptide" evidence="2">
    <location>
        <begin position="1"/>
        <end position="29"/>
    </location>
</feature>
<keyword evidence="2" id="KW-0732">Signal</keyword>
<keyword evidence="1" id="KW-0812">Transmembrane</keyword>
<dbReference type="RefSeq" id="WP_143015900.1">
    <property type="nucleotide sequence ID" value="NZ_FNJL01000012.1"/>
</dbReference>
<feature type="transmembrane region" description="Helical" evidence="1">
    <location>
        <begin position="1067"/>
        <end position="1086"/>
    </location>
</feature>
<dbReference type="AlphaFoldDB" id="A0A1H0SCJ6"/>
<evidence type="ECO:0000313" key="3">
    <source>
        <dbReference type="EMBL" id="SDP39430.1"/>
    </source>
</evidence>
<feature type="transmembrane region" description="Helical" evidence="1">
    <location>
        <begin position="968"/>
        <end position="986"/>
    </location>
</feature>
<dbReference type="OrthoDB" id="8800255at2"/>
<sequence>MKRWCSRLAQSRWSALLAAALCIPMAVHAADAATDVAFGPAPVPGYLGKVLQPLSVGDPLLPGAFQVKAQLGLKQVPAMELESSAPLEPETAPSRAAASEHGIRLNASAGTDLSAYDELWIDHAALGQCSAQLTLQTDEGLREGRSSSTTIIGMEEGRSVLFSEQPARMPWVAKDMFYLLARQWGSRDDGKWRYAQDGDATVLQRRLQVSLDRAQIIEMDFPSGARLNGVNLFISVGNHHRPSRLLTSGDFTSEVQDDGQQTRLRIRLDRVLAEYRQRGQTVSLAELLVFYRGAKERTVADQPLRRLTIYSLAGTGRALDGERVLQVPMTTAPLTATVWRTKLDLKDVTGRWVARMPLRSAEWQVSGDTGCKTDLVSAHLVKLRRSSTPAFLDEAASRVRSLGGPFLVRPEDRNGVEWLDFAAQLPLAEARVHARLPRGQGGEVEFPGWGLRVASSGGAVQERGVAEGMLLPSGAMVDMDWQVDFRVRPGQRLYVGIHTPGRRQPEVEVRAVTGDGRDYRFRAMPGQPVLLDRRIPEGVRVRSLSLRFDAVEVAAPWTVKDISVFRPYRLDATQAATAPRFGWGVVPLVPRADATDPGDAWRSDGVRLMGILRARPEAAGATTLRWSTPVGLPARDLLELRLEYDVRGAEMDSCWLQAEILGSDGHRLERRLCPRDGHVREGMSAELRERFGENERVTEIRWTAALYMDRPVQLSFMAEAGVGARPSVVDSLSRGAGLLVEGSLRMPESLPGSLQDALVQGRRAVWLDYGVLEVGQKQEMTPVLLQDDGLFELRHVTLVSDQDAKSEAVVEWRDMLRPPAPPPGMGKLKKLVLAFAAGAGAWLAWRWLSPHWRNGQARLRAWFVRGRLAAETAWGLGERVAVGVGRHRRVFHLASMVAALPWFLWAGRGDEGAPWLLGAGVALWMTSALHLWRGLPAWGRFFAIYLWPCMWFAWLAWALGAYPAPSSPLSSLAVLVGCLWPVASVLHRSLGWMRRGAGLWLGLMLLLGVACYGFGFMSTVGWGENVFITLGGLWMIAAWWFAAVSARDTLVRRQPRLGRWIYGERGGPFLIGSLLALAASMVLLMLGMSQMAAHVVTLCFYQLCIGVALQASAHWRRRSP</sequence>
<feature type="transmembrane region" description="Helical" evidence="1">
    <location>
        <begin position="944"/>
        <end position="962"/>
    </location>
</feature>
<keyword evidence="1" id="KW-1133">Transmembrane helix</keyword>
<feature type="chain" id="PRO_5011650143" evidence="2">
    <location>
        <begin position="30"/>
        <end position="1120"/>
    </location>
</feature>
<keyword evidence="4" id="KW-1185">Reference proteome</keyword>
<feature type="transmembrane region" description="Helical" evidence="1">
    <location>
        <begin position="998"/>
        <end position="1020"/>
    </location>
</feature>
<feature type="transmembrane region" description="Helical" evidence="1">
    <location>
        <begin position="831"/>
        <end position="848"/>
    </location>
</feature>
<feature type="transmembrane region" description="Helical" evidence="1">
    <location>
        <begin position="1026"/>
        <end position="1046"/>
    </location>
</feature>
<feature type="transmembrane region" description="Helical" evidence="1">
    <location>
        <begin position="890"/>
        <end position="907"/>
    </location>
</feature>
<evidence type="ECO:0000256" key="2">
    <source>
        <dbReference type="SAM" id="SignalP"/>
    </source>
</evidence>
<proteinExistence type="predicted"/>
<organism evidence="3 4">
    <name type="scientific">Paracidovorax cattleyae</name>
    <dbReference type="NCBI Taxonomy" id="80868"/>
    <lineage>
        <taxon>Bacteria</taxon>
        <taxon>Pseudomonadati</taxon>
        <taxon>Pseudomonadota</taxon>
        <taxon>Betaproteobacteria</taxon>
        <taxon>Burkholderiales</taxon>
        <taxon>Comamonadaceae</taxon>
        <taxon>Paracidovorax</taxon>
    </lineage>
</organism>
<name>A0A1H0SCJ6_9BURK</name>
<accession>A0A1H0SCJ6</accession>
<feature type="transmembrane region" description="Helical" evidence="1">
    <location>
        <begin position="1092"/>
        <end position="1111"/>
    </location>
</feature>
<evidence type="ECO:0000256" key="1">
    <source>
        <dbReference type="SAM" id="Phobius"/>
    </source>
</evidence>
<evidence type="ECO:0000313" key="4">
    <source>
        <dbReference type="Proteomes" id="UP000199317"/>
    </source>
</evidence>
<gene>
    <name evidence="3" type="ORF">SAMN04489708_11212</name>
</gene>
<dbReference type="EMBL" id="FNJL01000012">
    <property type="protein sequence ID" value="SDP39430.1"/>
    <property type="molecule type" value="Genomic_DNA"/>
</dbReference>
<dbReference type="Proteomes" id="UP000199317">
    <property type="component" value="Unassembled WGS sequence"/>
</dbReference>
<feature type="transmembrane region" description="Helical" evidence="1">
    <location>
        <begin position="913"/>
        <end position="932"/>
    </location>
</feature>
<reference evidence="4" key="1">
    <citation type="submission" date="2016-10" db="EMBL/GenBank/DDBJ databases">
        <authorList>
            <person name="Varghese N."/>
            <person name="Submissions S."/>
        </authorList>
    </citation>
    <scope>NUCLEOTIDE SEQUENCE [LARGE SCALE GENOMIC DNA]</scope>
    <source>
        <strain evidence="4">DSM 17101</strain>
    </source>
</reference>
<keyword evidence="1" id="KW-0472">Membrane</keyword>
<protein>
    <submittedName>
        <fullName evidence="3">Uncharacterized protein</fullName>
    </submittedName>
</protein>